<dbReference type="InterPro" id="IPR005895">
    <property type="entry name" value="ABC_transptr_haem_export_CcmA"/>
</dbReference>
<evidence type="ECO:0000256" key="5">
    <source>
        <dbReference type="ARBA" id="ARBA00022967"/>
    </source>
</evidence>
<name>A0A4R7JMJ7_9GAMM</name>
<dbReference type="AlphaFoldDB" id="A0A4R7JMJ7"/>
<evidence type="ECO:0000313" key="8">
    <source>
        <dbReference type="EMBL" id="TDT39280.1"/>
    </source>
</evidence>
<dbReference type="EMBL" id="SOAX01000005">
    <property type="protein sequence ID" value="TDT39280.1"/>
    <property type="molecule type" value="Genomic_DNA"/>
</dbReference>
<evidence type="ECO:0000256" key="3">
    <source>
        <dbReference type="ARBA" id="ARBA00022748"/>
    </source>
</evidence>
<dbReference type="SMART" id="SM00382">
    <property type="entry name" value="AAA"/>
    <property type="match status" value="1"/>
</dbReference>
<evidence type="ECO:0000256" key="2">
    <source>
        <dbReference type="ARBA" id="ARBA00022741"/>
    </source>
</evidence>
<keyword evidence="2" id="KW-0547">Nucleotide-binding</keyword>
<keyword evidence="5" id="KW-1278">Translocase</keyword>
<dbReference type="RefSeq" id="WP_133736456.1">
    <property type="nucleotide sequence ID" value="NZ_SOAX01000005.1"/>
</dbReference>
<keyword evidence="4" id="KW-0067">ATP-binding</keyword>
<reference evidence="8 9" key="1">
    <citation type="submission" date="2019-03" db="EMBL/GenBank/DDBJ databases">
        <title>Genomic Encyclopedia of Type Strains, Phase IV (KMG-IV): sequencing the most valuable type-strain genomes for metagenomic binning, comparative biology and taxonomic classification.</title>
        <authorList>
            <person name="Goeker M."/>
        </authorList>
    </citation>
    <scope>NUCLEOTIDE SEQUENCE [LARGE SCALE GENOMIC DNA]</scope>
    <source>
        <strain evidence="8 9">DSM 15505</strain>
    </source>
</reference>
<dbReference type="InterPro" id="IPR003439">
    <property type="entry name" value="ABC_transporter-like_ATP-bd"/>
</dbReference>
<accession>A0A4R7JMJ7</accession>
<dbReference type="PANTHER" id="PTHR43499:SF1">
    <property type="entry name" value="ABC TRANSPORTER I FAMILY MEMBER 1"/>
    <property type="match status" value="1"/>
</dbReference>
<dbReference type="SUPFAM" id="SSF52540">
    <property type="entry name" value="P-loop containing nucleoside triphosphate hydrolases"/>
    <property type="match status" value="1"/>
</dbReference>
<dbReference type="InterPro" id="IPR003593">
    <property type="entry name" value="AAA+_ATPase"/>
</dbReference>
<dbReference type="Gene3D" id="3.40.50.300">
    <property type="entry name" value="P-loop containing nucleotide triphosphate hydrolases"/>
    <property type="match status" value="1"/>
</dbReference>
<evidence type="ECO:0000313" key="9">
    <source>
        <dbReference type="Proteomes" id="UP000295830"/>
    </source>
</evidence>
<dbReference type="NCBIfam" id="NF010061">
    <property type="entry name" value="PRK13538.1"/>
    <property type="match status" value="1"/>
</dbReference>
<organism evidence="8 9">
    <name type="scientific">Halospina denitrificans</name>
    <dbReference type="NCBI Taxonomy" id="332522"/>
    <lineage>
        <taxon>Bacteria</taxon>
        <taxon>Pseudomonadati</taxon>
        <taxon>Pseudomonadota</taxon>
        <taxon>Gammaproteobacteria</taxon>
        <taxon>Halospina</taxon>
    </lineage>
</organism>
<keyword evidence="6" id="KW-0472">Membrane</keyword>
<dbReference type="PANTHER" id="PTHR43499">
    <property type="entry name" value="ABC TRANSPORTER I FAMILY MEMBER 1"/>
    <property type="match status" value="1"/>
</dbReference>
<evidence type="ECO:0000256" key="4">
    <source>
        <dbReference type="ARBA" id="ARBA00022840"/>
    </source>
</evidence>
<keyword evidence="9" id="KW-1185">Reference proteome</keyword>
<proteinExistence type="predicted"/>
<sequence>MSTTLLEARQLYCERDDRVLFSGLDLSVGSGDIVRIAGPNGAGKTTLLRVLAGLNLSFEGGLSWYGYPLHQQRDWYQANMLFLGHRAGITASLTPLENLRCWVDMRRPHREELLWEALADVGLEGYEDIPSAHLSAGQQRRVALARLYLSTEPVWLLDEAFTAIDQGAVKVLESLISSRAAQGGAVVLSTHHRLQLDECRVLELGGSLGFAT</sequence>
<dbReference type="GO" id="GO:0017004">
    <property type="term" value="P:cytochrome complex assembly"/>
    <property type="evidence" value="ECO:0007669"/>
    <property type="project" value="UniProtKB-KW"/>
</dbReference>
<keyword evidence="1" id="KW-0813">Transport</keyword>
<dbReference type="GO" id="GO:0016887">
    <property type="term" value="F:ATP hydrolysis activity"/>
    <property type="evidence" value="ECO:0007669"/>
    <property type="project" value="InterPro"/>
</dbReference>
<evidence type="ECO:0000256" key="1">
    <source>
        <dbReference type="ARBA" id="ARBA00022448"/>
    </source>
</evidence>
<feature type="domain" description="ABC transporter" evidence="7">
    <location>
        <begin position="6"/>
        <end position="211"/>
    </location>
</feature>
<evidence type="ECO:0000259" key="7">
    <source>
        <dbReference type="PROSITE" id="PS50893"/>
    </source>
</evidence>
<dbReference type="Proteomes" id="UP000295830">
    <property type="component" value="Unassembled WGS sequence"/>
</dbReference>
<dbReference type="InterPro" id="IPR027417">
    <property type="entry name" value="P-loop_NTPase"/>
</dbReference>
<protein>
    <submittedName>
        <fullName evidence="8">Heme exporter protein A</fullName>
    </submittedName>
</protein>
<dbReference type="Pfam" id="PF00005">
    <property type="entry name" value="ABC_tran"/>
    <property type="match status" value="1"/>
</dbReference>
<dbReference type="GO" id="GO:0005524">
    <property type="term" value="F:ATP binding"/>
    <property type="evidence" value="ECO:0007669"/>
    <property type="project" value="UniProtKB-KW"/>
</dbReference>
<dbReference type="InterPro" id="IPR017871">
    <property type="entry name" value="ABC_transporter-like_CS"/>
</dbReference>
<dbReference type="OrthoDB" id="9800654at2"/>
<dbReference type="PROSITE" id="PS50893">
    <property type="entry name" value="ABC_TRANSPORTER_2"/>
    <property type="match status" value="1"/>
</dbReference>
<gene>
    <name evidence="8" type="ORF">DES49_2198</name>
</gene>
<comment type="caution">
    <text evidence="8">The sequence shown here is derived from an EMBL/GenBank/DDBJ whole genome shotgun (WGS) entry which is preliminary data.</text>
</comment>
<evidence type="ECO:0000256" key="6">
    <source>
        <dbReference type="ARBA" id="ARBA00023136"/>
    </source>
</evidence>
<dbReference type="PROSITE" id="PS00211">
    <property type="entry name" value="ABC_TRANSPORTER_1"/>
    <property type="match status" value="1"/>
</dbReference>
<dbReference type="NCBIfam" id="TIGR01189">
    <property type="entry name" value="ccmA"/>
    <property type="match status" value="1"/>
</dbReference>
<keyword evidence="3" id="KW-0201">Cytochrome c-type biogenesis</keyword>
<dbReference type="GO" id="GO:0022857">
    <property type="term" value="F:transmembrane transporter activity"/>
    <property type="evidence" value="ECO:0007669"/>
    <property type="project" value="InterPro"/>
</dbReference>